<evidence type="ECO:0000259" key="5">
    <source>
        <dbReference type="PROSITE" id="PS51898"/>
    </source>
</evidence>
<reference evidence="8" key="1">
    <citation type="submission" date="2012-02" db="EMBL/GenBank/DDBJ databases">
        <title>Complete sequence of chromosome of Methanomethylovorans hollandica DSM 15978.</title>
        <authorList>
            <person name="Lucas S."/>
            <person name="Copeland A."/>
            <person name="Lapidus A."/>
            <person name="Glavina del Rio T."/>
            <person name="Dalin E."/>
            <person name="Tice H."/>
            <person name="Bruce D."/>
            <person name="Goodwin L."/>
            <person name="Pitluck S."/>
            <person name="Peters L."/>
            <person name="Mikhailova N."/>
            <person name="Held B."/>
            <person name="Kyrpides N."/>
            <person name="Mavromatis K."/>
            <person name="Ivanova N."/>
            <person name="Brettin T."/>
            <person name="Detter J.C."/>
            <person name="Han C."/>
            <person name="Larimer F."/>
            <person name="Land M."/>
            <person name="Hauser L."/>
            <person name="Markowitz V."/>
            <person name="Cheng J.-F."/>
            <person name="Hugenholtz P."/>
            <person name="Woyke T."/>
            <person name="Wu D."/>
            <person name="Spring S."/>
            <person name="Schroeder M."/>
            <person name="Brambilla E."/>
            <person name="Klenk H.-P."/>
            <person name="Eisen J.A."/>
        </authorList>
    </citation>
    <scope>NUCLEOTIDE SEQUENCE [LARGE SCALE GENOMIC DNA]</scope>
    <source>
        <strain evidence="8">DSM 15978 / NBRC 107637 / DMS1</strain>
    </source>
</reference>
<dbReference type="Proteomes" id="UP000010866">
    <property type="component" value="Chromosome"/>
</dbReference>
<dbReference type="InterPro" id="IPR050090">
    <property type="entry name" value="Tyrosine_recombinase_XerCD"/>
</dbReference>
<evidence type="ECO:0000256" key="4">
    <source>
        <dbReference type="PROSITE-ProRule" id="PRU01248"/>
    </source>
</evidence>
<dbReference type="Gene3D" id="1.10.150.130">
    <property type="match status" value="1"/>
</dbReference>
<feature type="domain" description="Tyr recombinase" evidence="5">
    <location>
        <begin position="116"/>
        <end position="331"/>
    </location>
</feature>
<dbReference type="EMBL" id="CP003362">
    <property type="protein sequence ID" value="AGB49474.1"/>
    <property type="molecule type" value="Genomic_DNA"/>
</dbReference>
<dbReference type="GO" id="GO:0015074">
    <property type="term" value="P:DNA integration"/>
    <property type="evidence" value="ECO:0007669"/>
    <property type="project" value="UniProtKB-KW"/>
</dbReference>
<dbReference type="GeneID" id="14407053"/>
<evidence type="ECO:0000313" key="8">
    <source>
        <dbReference type="Proteomes" id="UP000010866"/>
    </source>
</evidence>
<dbReference type="PANTHER" id="PTHR30349">
    <property type="entry name" value="PHAGE INTEGRASE-RELATED"/>
    <property type="match status" value="1"/>
</dbReference>
<dbReference type="STRING" id="867904.Metho_1244"/>
<evidence type="ECO:0000259" key="6">
    <source>
        <dbReference type="PROSITE" id="PS51900"/>
    </source>
</evidence>
<dbReference type="GO" id="GO:0003677">
    <property type="term" value="F:DNA binding"/>
    <property type="evidence" value="ECO:0007669"/>
    <property type="project" value="UniProtKB-UniRule"/>
</dbReference>
<dbReference type="OrthoDB" id="142712at2157"/>
<proteinExistence type="predicted"/>
<dbReference type="Gene3D" id="1.10.443.10">
    <property type="entry name" value="Intergrase catalytic core"/>
    <property type="match status" value="1"/>
</dbReference>
<dbReference type="InterPro" id="IPR010998">
    <property type="entry name" value="Integrase_recombinase_N"/>
</dbReference>
<name>L0KZQ6_METHD</name>
<feature type="domain" description="Core-binding (CB)" evidence="6">
    <location>
        <begin position="6"/>
        <end position="100"/>
    </location>
</feature>
<accession>L0KZQ6</accession>
<dbReference type="SUPFAM" id="SSF56349">
    <property type="entry name" value="DNA breaking-rejoining enzymes"/>
    <property type="match status" value="1"/>
</dbReference>
<dbReference type="GO" id="GO:0006310">
    <property type="term" value="P:DNA recombination"/>
    <property type="evidence" value="ECO:0007669"/>
    <property type="project" value="UniProtKB-KW"/>
</dbReference>
<dbReference type="InterPro" id="IPR044068">
    <property type="entry name" value="CB"/>
</dbReference>
<dbReference type="InterPro" id="IPR002104">
    <property type="entry name" value="Integrase_catalytic"/>
</dbReference>
<evidence type="ECO:0000256" key="3">
    <source>
        <dbReference type="ARBA" id="ARBA00023172"/>
    </source>
</evidence>
<dbReference type="PROSITE" id="PS51898">
    <property type="entry name" value="TYR_RECOMBINASE"/>
    <property type="match status" value="1"/>
</dbReference>
<sequence>MDKAELAEDLAVQEWKRSISPAPTTWASYCQILLQYCRWTQKTPSEMLEEAERERNLQRRLQTHRAELLRYKEYLEEQGKAPKTVRKFIDVMRSFYNTFDINVNVGKLKRAAPREEHTKIPSIEDIRKVLEVVGPLERALLLVGCSSGLGANEITNLKISQFREGYDSETGLAMLYIRREKAQYDHVTFLSPEASRAVQQYLAWRDVPPISKNKDVVAAYQKRRTTDDGYLFVKGHIPAAYLETQDEELRKYSRTSFAEVYREMQHIIESKKGAGQWGLIRSHNMRKVFYSALINAGCDSMIAEYFMGHTLDATRTAYFRASPDKLRDLYIQYVPALTIQEAVDLESSEEYQRMKDENQAYAATKGKDSLKVDMALSEVERLEREIHALKAWVEVRDIITQAKLRKSK</sequence>
<evidence type="ECO:0000313" key="7">
    <source>
        <dbReference type="EMBL" id="AGB49474.1"/>
    </source>
</evidence>
<dbReference type="Pfam" id="PF00589">
    <property type="entry name" value="Phage_integrase"/>
    <property type="match status" value="1"/>
</dbReference>
<evidence type="ECO:0000256" key="2">
    <source>
        <dbReference type="ARBA" id="ARBA00023125"/>
    </source>
</evidence>
<dbReference type="InterPro" id="IPR013762">
    <property type="entry name" value="Integrase-like_cat_sf"/>
</dbReference>
<evidence type="ECO:0000256" key="1">
    <source>
        <dbReference type="ARBA" id="ARBA00022908"/>
    </source>
</evidence>
<dbReference type="AlphaFoldDB" id="L0KZQ6"/>
<dbReference type="KEGG" id="mhz:Metho_1244"/>
<protein>
    <submittedName>
        <fullName evidence="7">Site-specific recombinase XerD</fullName>
    </submittedName>
</protein>
<dbReference type="InterPro" id="IPR011010">
    <property type="entry name" value="DNA_brk_join_enz"/>
</dbReference>
<keyword evidence="8" id="KW-1185">Reference proteome</keyword>
<organism evidence="7 8">
    <name type="scientific">Methanomethylovorans hollandica (strain DSM 15978 / NBRC 107637 / DMS1)</name>
    <dbReference type="NCBI Taxonomy" id="867904"/>
    <lineage>
        <taxon>Archaea</taxon>
        <taxon>Methanobacteriati</taxon>
        <taxon>Methanobacteriota</taxon>
        <taxon>Stenosarchaea group</taxon>
        <taxon>Methanomicrobia</taxon>
        <taxon>Methanosarcinales</taxon>
        <taxon>Methanosarcinaceae</taxon>
        <taxon>Methanomethylovorans</taxon>
    </lineage>
</organism>
<dbReference type="PANTHER" id="PTHR30349:SF41">
    <property type="entry name" value="INTEGRASE_RECOMBINASE PROTEIN MJ0367-RELATED"/>
    <property type="match status" value="1"/>
</dbReference>
<keyword evidence="3" id="KW-0233">DNA recombination</keyword>
<gene>
    <name evidence="7" type="ordered locus">Metho_1244</name>
</gene>
<keyword evidence="1" id="KW-0229">DNA integration</keyword>
<keyword evidence="2 4" id="KW-0238">DNA-binding</keyword>
<dbReference type="PROSITE" id="PS51900">
    <property type="entry name" value="CB"/>
    <property type="match status" value="1"/>
</dbReference>
<dbReference type="HOGENOM" id="CLU_041884_1_0_2"/>
<dbReference type="RefSeq" id="WP_015324640.1">
    <property type="nucleotide sequence ID" value="NC_019977.1"/>
</dbReference>